<dbReference type="EMBL" id="CABN01000107">
    <property type="protein sequence ID" value="CBI00231.1"/>
    <property type="molecule type" value="Genomic_DNA"/>
</dbReference>
<protein>
    <submittedName>
        <fullName evidence="1">Uncharacterized protein</fullName>
    </submittedName>
</protein>
<gene>
    <name evidence="1" type="ORF">CARN3_1233</name>
</gene>
<organism evidence="1">
    <name type="scientific">mine drainage metagenome</name>
    <dbReference type="NCBI Taxonomy" id="410659"/>
    <lineage>
        <taxon>unclassified sequences</taxon>
        <taxon>metagenomes</taxon>
        <taxon>ecological metagenomes</taxon>
    </lineage>
</organism>
<reference evidence="1" key="1">
    <citation type="submission" date="2009-10" db="EMBL/GenBank/DDBJ databases">
        <title>Diversity of trophic interactions inside an arsenic-rich microbial ecosystem.</title>
        <authorList>
            <person name="Bertin P.N."/>
            <person name="Heinrich-Salmeron A."/>
            <person name="Pelletier E."/>
            <person name="Goulhen-Chollet F."/>
            <person name="Arsene-Ploetze F."/>
            <person name="Gallien S."/>
            <person name="Calteau A."/>
            <person name="Vallenet D."/>
            <person name="Casiot C."/>
            <person name="Chane-Woon-Ming B."/>
            <person name="Giloteaux L."/>
            <person name="Barakat M."/>
            <person name="Bonnefoy V."/>
            <person name="Bruneel O."/>
            <person name="Chandler M."/>
            <person name="Cleiss J."/>
            <person name="Duran R."/>
            <person name="Elbaz-Poulichet F."/>
            <person name="Fonknechten N."/>
            <person name="Lauga B."/>
            <person name="Mornico D."/>
            <person name="Ortet P."/>
            <person name="Schaeffer C."/>
            <person name="Siguier P."/>
            <person name="Alexander Thil Smith A."/>
            <person name="Van Dorsselaer A."/>
            <person name="Weissenbach J."/>
            <person name="Medigue C."/>
            <person name="Le Paslier D."/>
        </authorList>
    </citation>
    <scope>NUCLEOTIDE SEQUENCE</scope>
</reference>
<sequence length="59" mass="6828">MYQRSAFPRTAAFTLRKSPPNYRKRGLFSRPKPPTQLLVNEFLFALFPADTTNCPLVVR</sequence>
<name>E6PZ72_9ZZZZ</name>
<accession>E6PZ72</accession>
<proteinExistence type="predicted"/>
<dbReference type="AlphaFoldDB" id="E6PZ72"/>
<comment type="caution">
    <text evidence="1">The sequence shown here is derived from an EMBL/GenBank/DDBJ whole genome shotgun (WGS) entry which is preliminary data.</text>
</comment>
<evidence type="ECO:0000313" key="1">
    <source>
        <dbReference type="EMBL" id="CBI00231.1"/>
    </source>
</evidence>